<keyword evidence="2" id="KW-1185">Reference proteome</keyword>
<protein>
    <submittedName>
        <fullName evidence="1">Uncharacterized protein</fullName>
    </submittedName>
</protein>
<proteinExistence type="predicted"/>
<sequence>MIFIKQLFCKHEWEREELERYNLRGKYFTGLYSCNKCGKLLLHNHSLNEKIWRRKRELKGDTFIE</sequence>
<accession>A0A0L0QKH6</accession>
<comment type="caution">
    <text evidence="1">The sequence shown here is derived from an EMBL/GenBank/DDBJ whole genome shotgun (WGS) entry which is preliminary data.</text>
</comment>
<reference evidence="2" key="1">
    <citation type="submission" date="2015-07" db="EMBL/GenBank/DDBJ databases">
        <title>Fjat-10053 dsm26.</title>
        <authorList>
            <person name="Liu B."/>
            <person name="Wang J."/>
            <person name="Zhu Y."/>
            <person name="Liu G."/>
            <person name="Chen Q."/>
            <person name="Chen Z."/>
            <person name="Lan J."/>
            <person name="Che J."/>
            <person name="Ge C."/>
            <person name="Shi H."/>
            <person name="Pan Z."/>
            <person name="Liu X."/>
        </authorList>
    </citation>
    <scope>NUCLEOTIDE SEQUENCE [LARGE SCALE GENOMIC DNA]</scope>
    <source>
        <strain evidence="2">DSM 26</strain>
    </source>
</reference>
<evidence type="ECO:0000313" key="2">
    <source>
        <dbReference type="Proteomes" id="UP000036780"/>
    </source>
</evidence>
<dbReference type="RefSeq" id="WP_050351559.1">
    <property type="nucleotide sequence ID" value="NZ_CP073011.1"/>
</dbReference>
<evidence type="ECO:0000313" key="1">
    <source>
        <dbReference type="EMBL" id="KNE19056.1"/>
    </source>
</evidence>
<dbReference type="GeneID" id="66872069"/>
<dbReference type="PATRIC" id="fig|1473.5.peg.698"/>
<name>A0A0L0QKH6_VIRPA</name>
<dbReference type="EMBL" id="LGTO01000007">
    <property type="protein sequence ID" value="KNE19056.1"/>
    <property type="molecule type" value="Genomic_DNA"/>
</dbReference>
<dbReference type="AlphaFoldDB" id="A0A0L0QKH6"/>
<organism evidence="1 2">
    <name type="scientific">Virgibacillus pantothenticus</name>
    <dbReference type="NCBI Taxonomy" id="1473"/>
    <lineage>
        <taxon>Bacteria</taxon>
        <taxon>Bacillati</taxon>
        <taxon>Bacillota</taxon>
        <taxon>Bacilli</taxon>
        <taxon>Bacillales</taxon>
        <taxon>Bacillaceae</taxon>
        <taxon>Virgibacillus</taxon>
    </lineage>
</organism>
<dbReference type="Proteomes" id="UP000036780">
    <property type="component" value="Unassembled WGS sequence"/>
</dbReference>
<gene>
    <name evidence="1" type="ORF">AFK71_10875</name>
</gene>